<evidence type="ECO:0000313" key="7">
    <source>
        <dbReference type="Proteomes" id="UP000664702"/>
    </source>
</evidence>
<dbReference type="Gene3D" id="1.10.150.130">
    <property type="match status" value="1"/>
</dbReference>
<dbReference type="PROSITE" id="PS51898">
    <property type="entry name" value="TYR_RECOMBINASE"/>
    <property type="match status" value="1"/>
</dbReference>
<proteinExistence type="predicted"/>
<dbReference type="KEGG" id="bban:J4G43_036010"/>
<dbReference type="GO" id="GO:0003677">
    <property type="term" value="F:DNA binding"/>
    <property type="evidence" value="ECO:0007669"/>
    <property type="project" value="UniProtKB-KW"/>
</dbReference>
<evidence type="ECO:0000256" key="3">
    <source>
        <dbReference type="ARBA" id="ARBA00023172"/>
    </source>
</evidence>
<gene>
    <name evidence="6" type="ORF">J4G43_036010</name>
    <name evidence="5" type="ORF">J4G43_37945</name>
</gene>
<dbReference type="GO" id="GO:0015074">
    <property type="term" value="P:DNA integration"/>
    <property type="evidence" value="ECO:0007669"/>
    <property type="project" value="UniProtKB-KW"/>
</dbReference>
<dbReference type="CDD" id="cd00796">
    <property type="entry name" value="INT_Rci_Hp1_C"/>
    <property type="match status" value="1"/>
</dbReference>
<protein>
    <submittedName>
        <fullName evidence="6">Site-specific integrase</fullName>
    </submittedName>
    <submittedName>
        <fullName evidence="5">Tyrosine-type recombinase/integrase</fullName>
    </submittedName>
</protein>
<dbReference type="EMBL" id="CP086136">
    <property type="protein sequence ID" value="UEM10060.1"/>
    <property type="molecule type" value="Genomic_DNA"/>
</dbReference>
<keyword evidence="3" id="KW-0233">DNA recombination</keyword>
<dbReference type="InterPro" id="IPR011010">
    <property type="entry name" value="DNA_brk_join_enz"/>
</dbReference>
<evidence type="ECO:0000313" key="6">
    <source>
        <dbReference type="EMBL" id="UEM10060.1"/>
    </source>
</evidence>
<keyword evidence="2" id="KW-0238">DNA-binding</keyword>
<reference evidence="6 7" key="2">
    <citation type="journal article" date="2022" name="Int. J. Syst. Evol. Microbiol.">
        <title>Strains of Bradyrhizobium barranii sp. nov. associated with legumes native to Canada are symbionts of soybeans and belong to different subspecies (subsp. barranii subsp. nov. and subsp. apii subsp. nov.) and symbiovars (sv. glycinearum and sv. septentrionale).</title>
        <authorList>
            <person name="Bromfield E.S.P."/>
            <person name="Cloutier S."/>
            <person name="Wasai-Hara S."/>
            <person name="Minamisawa K."/>
        </authorList>
    </citation>
    <scope>NUCLEOTIDE SEQUENCE [LARGE SCALE GENOMIC DNA]</scope>
    <source>
        <strain evidence="6 7">144S4</strain>
    </source>
</reference>
<dbReference type="AlphaFoldDB" id="A0A939MFJ6"/>
<feature type="domain" description="Tyr recombinase" evidence="4">
    <location>
        <begin position="167"/>
        <end position="346"/>
    </location>
</feature>
<dbReference type="PANTHER" id="PTHR30349">
    <property type="entry name" value="PHAGE INTEGRASE-RELATED"/>
    <property type="match status" value="1"/>
</dbReference>
<dbReference type="InterPro" id="IPR002104">
    <property type="entry name" value="Integrase_catalytic"/>
</dbReference>
<dbReference type="SUPFAM" id="SSF56349">
    <property type="entry name" value="DNA breaking-rejoining enzymes"/>
    <property type="match status" value="1"/>
</dbReference>
<dbReference type="InterPro" id="IPR010998">
    <property type="entry name" value="Integrase_recombinase_N"/>
</dbReference>
<dbReference type="GO" id="GO:0006310">
    <property type="term" value="P:DNA recombination"/>
    <property type="evidence" value="ECO:0007669"/>
    <property type="project" value="UniProtKB-KW"/>
</dbReference>
<accession>A0A939MFJ6</accession>
<dbReference type="Gene3D" id="1.10.443.10">
    <property type="entry name" value="Intergrase catalytic core"/>
    <property type="match status" value="1"/>
</dbReference>
<sequence length="362" mass="41703">MATLIRLPSSNWRIQVRRKGQYATRTFRKKEDAETWGLALEREIDLTAKAPSDWDKRTLEELIDLYLQDMLEVGKKVGRTRQLFLESIRPTLGKLKLSELTRANFVEYGRSRAKGGASASTVQFNFSDISAILTYAEAVHGAPLRHDEFDLARVALKKLGLMRKSRARTRRPTVEEIQRLIEFFAASPRQYIPMDRIIPFAIATAMREGEIFRIEWADVDMRKRLIKIRARKAPQDQDDNDQVIPMLNATGFDAWQLVLEQRIVTRGKGRVFPYRATSAGAAFARACQVLHIEDLRFHDLRREAATRLFEAGLPIERVALVTGHKDWETLRRYTRLKPEDLVKLQPPAELSVADYIDQLMDP</sequence>
<evidence type="ECO:0000259" key="4">
    <source>
        <dbReference type="PROSITE" id="PS51898"/>
    </source>
</evidence>
<evidence type="ECO:0000313" key="5">
    <source>
        <dbReference type="EMBL" id="MBO1866479.1"/>
    </source>
</evidence>
<dbReference type="EMBL" id="JAGEMI010000001">
    <property type="protein sequence ID" value="MBO1866479.1"/>
    <property type="molecule type" value="Genomic_DNA"/>
</dbReference>
<reference evidence="5" key="1">
    <citation type="submission" date="2021-03" db="EMBL/GenBank/DDBJ databases">
        <title>Whole Genome Sequence of Bradyrhizobium sp. Strain 144S4.</title>
        <authorList>
            <person name="Bromfield E.S.P."/>
            <person name="Cloutier S."/>
        </authorList>
    </citation>
    <scope>NUCLEOTIDE SEQUENCE [LARGE SCALE GENOMIC DNA]</scope>
    <source>
        <strain evidence="5">144S4</strain>
    </source>
</reference>
<dbReference type="PANTHER" id="PTHR30349:SF94">
    <property type="entry name" value="INTEGRASE_RECOMBINASE HI_1414-RELATED"/>
    <property type="match status" value="1"/>
</dbReference>
<dbReference type="Proteomes" id="UP000664702">
    <property type="component" value="Chromosome"/>
</dbReference>
<organism evidence="5">
    <name type="scientific">Bradyrhizobium barranii subsp. barranii</name>
    <dbReference type="NCBI Taxonomy" id="2823807"/>
    <lineage>
        <taxon>Bacteria</taxon>
        <taxon>Pseudomonadati</taxon>
        <taxon>Pseudomonadota</taxon>
        <taxon>Alphaproteobacteria</taxon>
        <taxon>Hyphomicrobiales</taxon>
        <taxon>Nitrobacteraceae</taxon>
        <taxon>Bradyrhizobium</taxon>
        <taxon>Bradyrhizobium barranii</taxon>
    </lineage>
</organism>
<dbReference type="InterPro" id="IPR013762">
    <property type="entry name" value="Integrase-like_cat_sf"/>
</dbReference>
<keyword evidence="1" id="KW-0229">DNA integration</keyword>
<dbReference type="RefSeq" id="WP_208087811.1">
    <property type="nucleotide sequence ID" value="NZ_CP086136.1"/>
</dbReference>
<dbReference type="InterPro" id="IPR050090">
    <property type="entry name" value="Tyrosine_recombinase_XerCD"/>
</dbReference>
<dbReference type="Pfam" id="PF00589">
    <property type="entry name" value="Phage_integrase"/>
    <property type="match status" value="1"/>
</dbReference>
<evidence type="ECO:0000256" key="1">
    <source>
        <dbReference type="ARBA" id="ARBA00022908"/>
    </source>
</evidence>
<name>A0A939MFJ6_9BRAD</name>
<evidence type="ECO:0000256" key="2">
    <source>
        <dbReference type="ARBA" id="ARBA00023125"/>
    </source>
</evidence>